<keyword evidence="2" id="KW-1185">Reference proteome</keyword>
<evidence type="ECO:0000313" key="2">
    <source>
        <dbReference type="Proteomes" id="UP000053558"/>
    </source>
</evidence>
<dbReference type="RefSeq" id="XP_007769592.1">
    <property type="nucleotide sequence ID" value="XM_007771402.1"/>
</dbReference>
<reference evidence="2" key="1">
    <citation type="journal article" date="2012" name="Science">
        <title>The Paleozoic origin of enzymatic lignin decomposition reconstructed from 31 fungal genomes.</title>
        <authorList>
            <person name="Floudas D."/>
            <person name="Binder M."/>
            <person name="Riley R."/>
            <person name="Barry K."/>
            <person name="Blanchette R.A."/>
            <person name="Henrissat B."/>
            <person name="Martinez A.T."/>
            <person name="Otillar R."/>
            <person name="Spatafora J.W."/>
            <person name="Yadav J.S."/>
            <person name="Aerts A."/>
            <person name="Benoit I."/>
            <person name="Boyd A."/>
            <person name="Carlson A."/>
            <person name="Copeland A."/>
            <person name="Coutinho P.M."/>
            <person name="de Vries R.P."/>
            <person name="Ferreira P."/>
            <person name="Findley K."/>
            <person name="Foster B."/>
            <person name="Gaskell J."/>
            <person name="Glotzer D."/>
            <person name="Gorecki P."/>
            <person name="Heitman J."/>
            <person name="Hesse C."/>
            <person name="Hori C."/>
            <person name="Igarashi K."/>
            <person name="Jurgens J.A."/>
            <person name="Kallen N."/>
            <person name="Kersten P."/>
            <person name="Kohler A."/>
            <person name="Kuees U."/>
            <person name="Kumar T.K.A."/>
            <person name="Kuo A."/>
            <person name="LaButti K."/>
            <person name="Larrondo L.F."/>
            <person name="Lindquist E."/>
            <person name="Ling A."/>
            <person name="Lombard V."/>
            <person name="Lucas S."/>
            <person name="Lundell T."/>
            <person name="Martin R."/>
            <person name="McLaughlin D.J."/>
            <person name="Morgenstern I."/>
            <person name="Morin E."/>
            <person name="Murat C."/>
            <person name="Nagy L.G."/>
            <person name="Nolan M."/>
            <person name="Ohm R.A."/>
            <person name="Patyshakuliyeva A."/>
            <person name="Rokas A."/>
            <person name="Ruiz-Duenas F.J."/>
            <person name="Sabat G."/>
            <person name="Salamov A."/>
            <person name="Samejima M."/>
            <person name="Schmutz J."/>
            <person name="Slot J.C."/>
            <person name="St John F."/>
            <person name="Stenlid J."/>
            <person name="Sun H."/>
            <person name="Sun S."/>
            <person name="Syed K."/>
            <person name="Tsang A."/>
            <person name="Wiebenga A."/>
            <person name="Young D."/>
            <person name="Pisabarro A."/>
            <person name="Eastwood D.C."/>
            <person name="Martin F."/>
            <person name="Cullen D."/>
            <person name="Grigoriev I.V."/>
            <person name="Hibbett D.S."/>
        </authorList>
    </citation>
    <scope>NUCLEOTIDE SEQUENCE [LARGE SCALE GENOMIC DNA]</scope>
    <source>
        <strain evidence="2">RWD-64-598 SS2</strain>
    </source>
</reference>
<organism evidence="1 2">
    <name type="scientific">Coniophora puteana (strain RWD-64-598)</name>
    <name type="common">Brown rot fungus</name>
    <dbReference type="NCBI Taxonomy" id="741705"/>
    <lineage>
        <taxon>Eukaryota</taxon>
        <taxon>Fungi</taxon>
        <taxon>Dikarya</taxon>
        <taxon>Basidiomycota</taxon>
        <taxon>Agaricomycotina</taxon>
        <taxon>Agaricomycetes</taxon>
        <taxon>Agaricomycetidae</taxon>
        <taxon>Boletales</taxon>
        <taxon>Coniophorineae</taxon>
        <taxon>Coniophoraceae</taxon>
        <taxon>Coniophora</taxon>
    </lineage>
</organism>
<comment type="caution">
    <text evidence="1">The sequence shown here is derived from an EMBL/GenBank/DDBJ whole genome shotgun (WGS) entry which is preliminary data.</text>
</comment>
<dbReference type="GeneID" id="19203314"/>
<name>A0A5M3MPT8_CONPW</name>
<proteinExistence type="predicted"/>
<dbReference type="Proteomes" id="UP000053558">
    <property type="component" value="Unassembled WGS sequence"/>
</dbReference>
<sequence length="99" mass="11907">MWEEDIPNELKEEWRMYLTTIAQQRSPTEDNPLQAHSFTDGECYAYQEDPNRNRYLHAYNSNQQVFQWANREYQLWVDNAYRAQIGASADRGCRSFLQH</sequence>
<dbReference type="AlphaFoldDB" id="A0A5M3MPT8"/>
<accession>A0A5M3MPT8</accession>
<dbReference type="KEGG" id="cput:CONPUDRAFT_154721"/>
<evidence type="ECO:0000313" key="1">
    <source>
        <dbReference type="EMBL" id="EIW80714.1"/>
    </source>
</evidence>
<gene>
    <name evidence="1" type="ORF">CONPUDRAFT_154721</name>
</gene>
<protein>
    <submittedName>
        <fullName evidence="1">Uncharacterized protein</fullName>
    </submittedName>
</protein>
<dbReference type="OrthoDB" id="8033604at2759"/>
<dbReference type="EMBL" id="JH711579">
    <property type="protein sequence ID" value="EIW80714.1"/>
    <property type="molecule type" value="Genomic_DNA"/>
</dbReference>